<comment type="caution">
    <text evidence="1">The sequence shown here is derived from an EMBL/GenBank/DDBJ whole genome shotgun (WGS) entry which is preliminary data.</text>
</comment>
<dbReference type="AlphaFoldDB" id="X1G3C6"/>
<organism evidence="1">
    <name type="scientific">marine sediment metagenome</name>
    <dbReference type="NCBI Taxonomy" id="412755"/>
    <lineage>
        <taxon>unclassified sequences</taxon>
        <taxon>metagenomes</taxon>
        <taxon>ecological metagenomes</taxon>
    </lineage>
</organism>
<proteinExistence type="predicted"/>
<dbReference type="EMBL" id="BART01040248">
    <property type="protein sequence ID" value="GAH27503.1"/>
    <property type="molecule type" value="Genomic_DNA"/>
</dbReference>
<reference evidence="1" key="1">
    <citation type="journal article" date="2014" name="Front. Microbiol.">
        <title>High frequency of phylogenetically diverse reductive dehalogenase-homologous genes in deep subseafloor sedimentary metagenomes.</title>
        <authorList>
            <person name="Kawai M."/>
            <person name="Futagami T."/>
            <person name="Toyoda A."/>
            <person name="Takaki Y."/>
            <person name="Nishi S."/>
            <person name="Hori S."/>
            <person name="Arai W."/>
            <person name="Tsubouchi T."/>
            <person name="Morono Y."/>
            <person name="Uchiyama I."/>
            <person name="Ito T."/>
            <person name="Fujiyama A."/>
            <person name="Inagaki F."/>
            <person name="Takami H."/>
        </authorList>
    </citation>
    <scope>NUCLEOTIDE SEQUENCE</scope>
    <source>
        <strain evidence="1">Expedition CK06-06</strain>
    </source>
</reference>
<accession>X1G3C6</accession>
<evidence type="ECO:0008006" key="2">
    <source>
        <dbReference type="Google" id="ProtNLM"/>
    </source>
</evidence>
<gene>
    <name evidence="1" type="ORF">S01H4_65640</name>
</gene>
<name>X1G3C6_9ZZZZ</name>
<protein>
    <recommendedName>
        <fullName evidence="2">C2H2-type domain-containing protein</fullName>
    </recommendedName>
</protein>
<evidence type="ECO:0000313" key="1">
    <source>
        <dbReference type="EMBL" id="GAH27503.1"/>
    </source>
</evidence>
<feature type="non-terminal residue" evidence="1">
    <location>
        <position position="1"/>
    </location>
</feature>
<sequence>EHELSWHWEVMGKVVTYHGGEDGPVEFTCQHCDKDFFVQEHVERTFVEHKTEKEFDL</sequence>